<evidence type="ECO:0000313" key="3">
    <source>
        <dbReference type="Proteomes" id="UP000215332"/>
    </source>
</evidence>
<organism evidence="2 3">
    <name type="scientific">Cutibacterium granulosum</name>
    <dbReference type="NCBI Taxonomy" id="33011"/>
    <lineage>
        <taxon>Bacteria</taxon>
        <taxon>Bacillati</taxon>
        <taxon>Actinomycetota</taxon>
        <taxon>Actinomycetes</taxon>
        <taxon>Propionibacteriales</taxon>
        <taxon>Propionibacteriaceae</taxon>
        <taxon>Cutibacterium</taxon>
    </lineage>
</organism>
<feature type="compositionally biased region" description="Basic and acidic residues" evidence="1">
    <location>
        <begin position="44"/>
        <end position="64"/>
    </location>
</feature>
<protein>
    <submittedName>
        <fullName evidence="2">Uncharacterized protein</fullName>
    </submittedName>
</protein>
<name>A0A239W606_9ACTN</name>
<evidence type="ECO:0000256" key="1">
    <source>
        <dbReference type="SAM" id="MobiDB-lite"/>
    </source>
</evidence>
<reference evidence="2 3" key="1">
    <citation type="submission" date="2017-06" db="EMBL/GenBank/DDBJ databases">
        <authorList>
            <consortium name="Pathogen Informatics"/>
        </authorList>
    </citation>
    <scope>NUCLEOTIDE SEQUENCE [LARGE SCALE GENOMIC DNA]</scope>
    <source>
        <strain evidence="2 3">NCTC11865</strain>
    </source>
</reference>
<dbReference type="EMBL" id="LT906441">
    <property type="protein sequence ID" value="SNV29937.1"/>
    <property type="molecule type" value="Genomic_DNA"/>
</dbReference>
<dbReference type="KEGG" id="cgrn:4412665_00348"/>
<feature type="region of interest" description="Disordered" evidence="1">
    <location>
        <begin position="22"/>
        <end position="64"/>
    </location>
</feature>
<proteinExistence type="predicted"/>
<accession>A0A239W606</accession>
<dbReference type="Proteomes" id="UP000215332">
    <property type="component" value="Chromosome 1"/>
</dbReference>
<dbReference type="AlphaFoldDB" id="A0A239W606"/>
<gene>
    <name evidence="2" type="ORF">SAMEA4412665_00348</name>
</gene>
<evidence type="ECO:0000313" key="2">
    <source>
        <dbReference type="EMBL" id="SNV29937.1"/>
    </source>
</evidence>
<sequence>MPVTPVGRCDIDVNTGRRAFTISAQAPWTKPRGRPRPTKQIPGGDEKQTTNEVDRLSVDVPDRE</sequence>